<dbReference type="KEGG" id="clec:106672200"/>
<dbReference type="InterPro" id="IPR051625">
    <property type="entry name" value="Signaling_Regulatory_Domain"/>
</dbReference>
<dbReference type="PROSITE" id="PS50097">
    <property type="entry name" value="BTB"/>
    <property type="match status" value="1"/>
</dbReference>
<dbReference type="PRINTS" id="PR00633">
    <property type="entry name" value="RCCNDNSATION"/>
</dbReference>
<feature type="repeat" description="RCC1" evidence="2">
    <location>
        <begin position="146"/>
        <end position="198"/>
    </location>
</feature>
<dbReference type="OMA" id="TSKVYMW"/>
<keyword evidence="5" id="KW-1185">Reference proteome</keyword>
<dbReference type="Gene3D" id="3.30.710.10">
    <property type="entry name" value="Potassium Channel Kv1.1, Chain A"/>
    <property type="match status" value="1"/>
</dbReference>
<feature type="repeat" description="RCC1" evidence="2">
    <location>
        <begin position="93"/>
        <end position="145"/>
    </location>
</feature>
<feature type="repeat" description="RCC1" evidence="2">
    <location>
        <begin position="199"/>
        <end position="250"/>
    </location>
</feature>
<dbReference type="SMART" id="SM00225">
    <property type="entry name" value="BTB"/>
    <property type="match status" value="1"/>
</dbReference>
<accession>A0A8I6S529</accession>
<dbReference type="EnsemblMetazoa" id="XM_014403416.2">
    <property type="protein sequence ID" value="XP_014258902.1"/>
    <property type="gene ID" value="LOC106672200"/>
</dbReference>
<name>A0A8I6S529_CIMLE</name>
<protein>
    <recommendedName>
        <fullName evidence="3">BTB domain-containing protein</fullName>
    </recommendedName>
</protein>
<dbReference type="EnsemblMetazoa" id="XM_024228823.1">
    <property type="protein sequence ID" value="XP_024084591.1"/>
    <property type="gene ID" value="LOC106672200"/>
</dbReference>
<dbReference type="InterPro" id="IPR009091">
    <property type="entry name" value="RCC1/BLIP-II"/>
</dbReference>
<dbReference type="Proteomes" id="UP000494040">
    <property type="component" value="Unassembled WGS sequence"/>
</dbReference>
<keyword evidence="1" id="KW-0677">Repeat</keyword>
<feature type="domain" description="BTB" evidence="3">
    <location>
        <begin position="367"/>
        <end position="434"/>
    </location>
</feature>
<evidence type="ECO:0000259" key="3">
    <source>
        <dbReference type="PROSITE" id="PS50097"/>
    </source>
</evidence>
<dbReference type="SUPFAM" id="SSF50985">
    <property type="entry name" value="RCC1/BLIP-II"/>
    <property type="match status" value="1"/>
</dbReference>
<dbReference type="SUPFAM" id="SSF54695">
    <property type="entry name" value="POZ domain"/>
    <property type="match status" value="1"/>
</dbReference>
<dbReference type="InterPro" id="IPR000408">
    <property type="entry name" value="Reg_chr_condens"/>
</dbReference>
<evidence type="ECO:0000313" key="5">
    <source>
        <dbReference type="Proteomes" id="UP000494040"/>
    </source>
</evidence>
<evidence type="ECO:0000313" key="4">
    <source>
        <dbReference type="EnsemblMetazoa" id="XP_014258902.1"/>
    </source>
</evidence>
<organism evidence="4 5">
    <name type="scientific">Cimex lectularius</name>
    <name type="common">Bed bug</name>
    <name type="synonym">Acanthia lectularia</name>
    <dbReference type="NCBI Taxonomy" id="79782"/>
    <lineage>
        <taxon>Eukaryota</taxon>
        <taxon>Metazoa</taxon>
        <taxon>Ecdysozoa</taxon>
        <taxon>Arthropoda</taxon>
        <taxon>Hexapoda</taxon>
        <taxon>Insecta</taxon>
        <taxon>Pterygota</taxon>
        <taxon>Neoptera</taxon>
        <taxon>Paraneoptera</taxon>
        <taxon>Hemiptera</taxon>
        <taxon>Heteroptera</taxon>
        <taxon>Panheteroptera</taxon>
        <taxon>Cimicomorpha</taxon>
        <taxon>Cimicidae</taxon>
        <taxon>Cimex</taxon>
    </lineage>
</organism>
<dbReference type="RefSeq" id="XP_014258902.1">
    <property type="nucleotide sequence ID" value="XM_014403416.2"/>
</dbReference>
<dbReference type="CDD" id="cd18498">
    <property type="entry name" value="BACK_RCBTB1_2"/>
    <property type="match status" value="1"/>
</dbReference>
<dbReference type="PROSITE" id="PS00626">
    <property type="entry name" value="RCC1_2"/>
    <property type="match status" value="2"/>
</dbReference>
<evidence type="ECO:0000256" key="2">
    <source>
        <dbReference type="PROSITE-ProRule" id="PRU00235"/>
    </source>
</evidence>
<dbReference type="PROSITE" id="PS50012">
    <property type="entry name" value="RCC1_3"/>
    <property type="match status" value="4"/>
</dbReference>
<dbReference type="InterPro" id="IPR000210">
    <property type="entry name" value="BTB/POZ_dom"/>
</dbReference>
<feature type="repeat" description="RCC1" evidence="2">
    <location>
        <begin position="251"/>
        <end position="301"/>
    </location>
</feature>
<dbReference type="Pfam" id="PF25390">
    <property type="entry name" value="WD40_RLD"/>
    <property type="match status" value="1"/>
</dbReference>
<dbReference type="CDD" id="cd18298">
    <property type="entry name" value="BTB_POZ_RCBTB1_2"/>
    <property type="match status" value="1"/>
</dbReference>
<dbReference type="GeneID" id="106672200"/>
<evidence type="ECO:0000256" key="1">
    <source>
        <dbReference type="ARBA" id="ARBA00022737"/>
    </source>
</evidence>
<dbReference type="AlphaFoldDB" id="A0A8I6S529"/>
<dbReference type="InterPro" id="IPR058923">
    <property type="entry name" value="RCC1-like_dom"/>
</dbReference>
<sequence>MDLRKWNIFPLLESDFISEVKLVSVFGTAGNEALLLMKNDDVYAIGANTCGCLGLGHLLSTLIPQKVHLLCKKGIKGFAFGNGPHAIAFTSTGEVFSWGHNGNYELGTGTTLHSASPNLIGCSLTDKVVMEVACGAHHSVVLTNDGEVYAWGQYKNGQMISCINQNQLLPKKVQSTIAGKIIVGIACGQSHTMAITNKGEVYGWGFNIVGQLGLGNTMNQLNPCRIMALSNTVIVKIVCGNSHTLALSDEGKVYAWGANTYGQLASNSKNNVLTPEQIPENIGRIIDIAANHYSHISAAITETSRVYMWGQCRGQSVFDPILTPFSTLHEVFASYSSPPVTYQPVPIVSDFGVEDSIRAAFDDRGTSDLTIRVEGKDIYVHKAVLKIRCQHFRSMFQDHWEEDKKDVLEITQFSYPVYKAFLQYLYTDQVDLLQEQALGLLVLANAYCEDSLKKLCEEVIRQGIDIENAAELYSNAITFQAKELEDFCFNFALIHMTQVVLSKGFSSLDEVTVKNFIARAAEAGAFKT</sequence>
<dbReference type="Pfam" id="PF00651">
    <property type="entry name" value="BTB"/>
    <property type="match status" value="1"/>
</dbReference>
<dbReference type="RefSeq" id="XP_024084591.1">
    <property type="nucleotide sequence ID" value="XM_024228823.1"/>
</dbReference>
<dbReference type="PANTHER" id="PTHR22872">
    <property type="entry name" value="BTK-BINDING PROTEIN-RELATED"/>
    <property type="match status" value="1"/>
</dbReference>
<dbReference type="PANTHER" id="PTHR22872:SF10">
    <property type="entry name" value="ULTRAVIOLET-B RECEPTOR UVR8"/>
    <property type="match status" value="1"/>
</dbReference>
<proteinExistence type="predicted"/>
<reference evidence="4" key="1">
    <citation type="submission" date="2022-01" db="UniProtKB">
        <authorList>
            <consortium name="EnsemblMetazoa"/>
        </authorList>
    </citation>
    <scope>IDENTIFICATION</scope>
</reference>
<dbReference type="Gene3D" id="2.130.10.30">
    <property type="entry name" value="Regulator of chromosome condensation 1/beta-lactamase-inhibitor protein II"/>
    <property type="match status" value="2"/>
</dbReference>
<dbReference type="InterPro" id="IPR011333">
    <property type="entry name" value="SKP1/BTB/POZ_sf"/>
</dbReference>
<dbReference type="OrthoDB" id="5981550at2759"/>